<organism evidence="1 2">
    <name type="scientific">Halorhabdus tiamatea SARL4B</name>
    <dbReference type="NCBI Taxonomy" id="1033806"/>
    <lineage>
        <taxon>Archaea</taxon>
        <taxon>Methanobacteriati</taxon>
        <taxon>Methanobacteriota</taxon>
        <taxon>Stenosarchaea group</taxon>
        <taxon>Halobacteria</taxon>
        <taxon>Halobacteriales</taxon>
        <taxon>Haloarculaceae</taxon>
        <taxon>Halorhabdus</taxon>
    </lineage>
</organism>
<gene>
    <name evidence="1" type="ORF">HLRTI_001052</name>
</gene>
<proteinExistence type="predicted"/>
<dbReference type="GeneID" id="23797744"/>
<dbReference type="RefSeq" id="WP_008525815.1">
    <property type="nucleotide sequence ID" value="NC_021921.1"/>
</dbReference>
<evidence type="ECO:0008006" key="3">
    <source>
        <dbReference type="Google" id="ProtNLM"/>
    </source>
</evidence>
<dbReference type="EMBL" id="AFNT02000009">
    <property type="protein sequence ID" value="ERJ06798.1"/>
    <property type="molecule type" value="Genomic_DNA"/>
</dbReference>
<reference evidence="1 2" key="1">
    <citation type="journal article" date="2011" name="J. Bacteriol.">
        <title>Genome sequence of Halorhabdus tiamatea, the first archaeon isolated from a deep-sea anoxic brine lake.</title>
        <authorList>
            <person name="Antunes A."/>
            <person name="Alam I."/>
            <person name="Bajic V.B."/>
            <person name="Stingl U."/>
        </authorList>
    </citation>
    <scope>NUCLEOTIDE SEQUENCE [LARGE SCALE GENOMIC DNA]</scope>
    <source>
        <strain evidence="1 2">SARL4B</strain>
    </source>
</reference>
<dbReference type="AlphaFoldDB" id="U2E3E6"/>
<name>U2E3E6_9EURY</name>
<comment type="caution">
    <text evidence="1">The sequence shown here is derived from an EMBL/GenBank/DDBJ whole genome shotgun (WGS) entry which is preliminary data.</text>
</comment>
<evidence type="ECO:0000313" key="2">
    <source>
        <dbReference type="Proteomes" id="UP000003861"/>
    </source>
</evidence>
<accession>U2E3E6</accession>
<reference evidence="1 2" key="2">
    <citation type="journal article" date="2013" name="PLoS ONE">
        <title>INDIGO - INtegrated Data Warehouse of MIcrobial GenOmes with Examples from the Red Sea Extremophiles.</title>
        <authorList>
            <person name="Alam I."/>
            <person name="Antunes A."/>
            <person name="Kamau A.A."/>
            <person name="Ba Alawi W."/>
            <person name="Kalkatawi M."/>
            <person name="Stingl U."/>
            <person name="Bajic V.B."/>
        </authorList>
    </citation>
    <scope>NUCLEOTIDE SEQUENCE [LARGE SCALE GENOMIC DNA]</scope>
    <source>
        <strain evidence="1 2">SARL4B</strain>
    </source>
</reference>
<protein>
    <recommendedName>
        <fullName evidence="3">Membrane lipoprotein</fullName>
    </recommendedName>
</protein>
<evidence type="ECO:0000313" key="1">
    <source>
        <dbReference type="EMBL" id="ERJ06798.1"/>
    </source>
</evidence>
<dbReference type="Proteomes" id="UP000003861">
    <property type="component" value="Unassembled WGS sequence"/>
</dbReference>
<sequence length="141" mass="15521">MSRKISLLLAIALLVPLAGCVPSGDEVKFGFSGSINATPSEFHMDGYVSMSGGIPDRDVYHNVSIRLYNSDGEMIDSKFLGDLDGSSDPFEIAIRDGELPTYVTIESPDFWNEKMVAEYYVKMDSEYGVEYASSRSELPVT</sequence>